<comment type="caution">
    <text evidence="13">The sequence shown here is derived from an EMBL/GenBank/DDBJ whole genome shotgun (WGS) entry which is preliminary data.</text>
</comment>
<dbReference type="PROSITE" id="PS50283">
    <property type="entry name" value="NA_SOLUT_SYMP_3"/>
    <property type="match status" value="1"/>
</dbReference>
<dbReference type="Pfam" id="PF00474">
    <property type="entry name" value="SSF"/>
    <property type="match status" value="1"/>
</dbReference>
<feature type="transmembrane region" description="Helical" evidence="12">
    <location>
        <begin position="327"/>
        <end position="354"/>
    </location>
</feature>
<dbReference type="GO" id="GO:0015293">
    <property type="term" value="F:symporter activity"/>
    <property type="evidence" value="ECO:0007669"/>
    <property type="project" value="TreeGrafter"/>
</dbReference>
<reference evidence="13 14" key="1">
    <citation type="journal article" date="2024" name="Insects">
        <title>An Improved Chromosome-Level Genome Assembly of the Firefly Pyrocoelia pectoralis.</title>
        <authorList>
            <person name="Fu X."/>
            <person name="Meyer-Rochow V.B."/>
            <person name="Ballantyne L."/>
            <person name="Zhu X."/>
        </authorList>
    </citation>
    <scope>NUCLEOTIDE SEQUENCE [LARGE SCALE GENOMIC DNA]</scope>
    <source>
        <strain evidence="13">XCY_ONT2</strain>
    </source>
</reference>
<feature type="transmembrane region" description="Helical" evidence="12">
    <location>
        <begin position="496"/>
        <end position="516"/>
    </location>
</feature>
<keyword evidence="5 12" id="KW-0812">Transmembrane</keyword>
<evidence type="ECO:0008006" key="15">
    <source>
        <dbReference type="Google" id="ProtNLM"/>
    </source>
</evidence>
<keyword evidence="10" id="KW-0739">Sodium transport</keyword>
<evidence type="ECO:0000313" key="14">
    <source>
        <dbReference type="Proteomes" id="UP001329430"/>
    </source>
</evidence>
<comment type="similarity">
    <text evidence="2 11">Belongs to the sodium:solute symporter (SSF) (TC 2.A.21) family.</text>
</comment>
<proteinExistence type="inferred from homology"/>
<evidence type="ECO:0000256" key="2">
    <source>
        <dbReference type="ARBA" id="ARBA00006434"/>
    </source>
</evidence>
<dbReference type="PANTHER" id="PTHR42985:SF21">
    <property type="entry name" value="SODIUM-DEPENDENT MULTIVITAMIN TRANSPORTER-LIKE PROTEIN"/>
    <property type="match status" value="1"/>
</dbReference>
<organism evidence="13 14">
    <name type="scientific">Pyrocoelia pectoralis</name>
    <dbReference type="NCBI Taxonomy" id="417401"/>
    <lineage>
        <taxon>Eukaryota</taxon>
        <taxon>Metazoa</taxon>
        <taxon>Ecdysozoa</taxon>
        <taxon>Arthropoda</taxon>
        <taxon>Hexapoda</taxon>
        <taxon>Insecta</taxon>
        <taxon>Pterygota</taxon>
        <taxon>Neoptera</taxon>
        <taxon>Endopterygota</taxon>
        <taxon>Coleoptera</taxon>
        <taxon>Polyphaga</taxon>
        <taxon>Elateriformia</taxon>
        <taxon>Elateroidea</taxon>
        <taxon>Lampyridae</taxon>
        <taxon>Lampyrinae</taxon>
        <taxon>Pyrocoelia</taxon>
    </lineage>
</organism>
<keyword evidence="7" id="KW-0915">Sodium</keyword>
<evidence type="ECO:0000256" key="8">
    <source>
        <dbReference type="ARBA" id="ARBA00023065"/>
    </source>
</evidence>
<evidence type="ECO:0000256" key="5">
    <source>
        <dbReference type="ARBA" id="ARBA00022692"/>
    </source>
</evidence>
<feature type="transmembrane region" description="Helical" evidence="12">
    <location>
        <begin position="184"/>
        <end position="209"/>
    </location>
</feature>
<feature type="transmembrane region" description="Helical" evidence="12">
    <location>
        <begin position="400"/>
        <end position="425"/>
    </location>
</feature>
<evidence type="ECO:0000256" key="3">
    <source>
        <dbReference type="ARBA" id="ARBA00022448"/>
    </source>
</evidence>
<evidence type="ECO:0000256" key="11">
    <source>
        <dbReference type="RuleBase" id="RU362091"/>
    </source>
</evidence>
<evidence type="ECO:0000256" key="9">
    <source>
        <dbReference type="ARBA" id="ARBA00023136"/>
    </source>
</evidence>
<dbReference type="InterPro" id="IPR051163">
    <property type="entry name" value="Sodium:Solute_Symporter_SSF"/>
</dbReference>
<dbReference type="EMBL" id="JAVRBK010000006">
    <property type="protein sequence ID" value="KAK5642185.1"/>
    <property type="molecule type" value="Genomic_DNA"/>
</dbReference>
<evidence type="ECO:0000256" key="12">
    <source>
        <dbReference type="SAM" id="Phobius"/>
    </source>
</evidence>
<sequence length="576" mass="62849">MFSTIDYLFFSASILLSMCVGIYFGFWKKATTSDEYLLGNRTMTVIPIALSLIASNISGVTLLALPSDVYIYGANCIWLCVSIVLGCILANYVFLPVIGQLNVASIFQYIELRFNRRIKILASCIYTLHILIYNAVVAYIPAIALSQATGIDPHIITSVVCIICIAYTTIGGLKAVVWTDAFQFGFMLVAVVAVFVLGVLSVGGFDVVYERALHGQRLDFNFSMDLTIRDGFWQVLLGNLVNWIYNLSFHPGCVQKVLALPTFPKMKRVVLMLGCGAGFFHLLSILIGVVIYARYSTCDPISTGKVSRVDQIVAFFVMEHSQAIPGLAGLFIAGLFSAALSTLSSSLNSLAATIHGDFISSIFPSDTLKSRENSILKLIVVITGSICTILALFVDQMGSLLGFIMALLGLVYGIYAGLFCLGIIFPNANSKGAFWGTVSSFVVVGTITVLNQWYNLQGDLENFSKPVSIEGCAVPFNITLSSIASTPEPPFILFRLSFWCNSVMSYLMLIIIGLLVSSFTEPDTLSLDPNLISPISRRLMAKFRMHDVTVNKYSAGTICQPAECYSFISDSDISKT</sequence>
<dbReference type="Proteomes" id="UP001329430">
    <property type="component" value="Chromosome 6"/>
</dbReference>
<feature type="transmembrane region" description="Helical" evidence="12">
    <location>
        <begin position="269"/>
        <end position="293"/>
    </location>
</feature>
<name>A0AAN7ZDM4_9COLE</name>
<evidence type="ECO:0000256" key="1">
    <source>
        <dbReference type="ARBA" id="ARBA00004651"/>
    </source>
</evidence>
<keyword evidence="14" id="KW-1185">Reference proteome</keyword>
<protein>
    <recommendedName>
        <fullName evidence="15">Sodium-coupled monocarboxylate transporter 1</fullName>
    </recommendedName>
</protein>
<feature type="transmembrane region" description="Helical" evidence="12">
    <location>
        <begin position="375"/>
        <end position="394"/>
    </location>
</feature>
<dbReference type="NCBIfam" id="TIGR00813">
    <property type="entry name" value="sss"/>
    <property type="match status" value="1"/>
</dbReference>
<evidence type="ECO:0000256" key="7">
    <source>
        <dbReference type="ARBA" id="ARBA00023053"/>
    </source>
</evidence>
<feature type="transmembrane region" description="Helical" evidence="12">
    <location>
        <begin position="46"/>
        <end position="65"/>
    </location>
</feature>
<evidence type="ECO:0000256" key="4">
    <source>
        <dbReference type="ARBA" id="ARBA00022475"/>
    </source>
</evidence>
<keyword evidence="9 12" id="KW-0472">Membrane</keyword>
<dbReference type="InterPro" id="IPR001734">
    <property type="entry name" value="Na/solute_symporter"/>
</dbReference>
<feature type="transmembrane region" description="Helical" evidence="12">
    <location>
        <begin position="77"/>
        <end position="98"/>
    </location>
</feature>
<gene>
    <name evidence="13" type="ORF">RI129_008352</name>
</gene>
<dbReference type="Gene3D" id="1.20.1730.10">
    <property type="entry name" value="Sodium/glucose cotransporter"/>
    <property type="match status" value="1"/>
</dbReference>
<keyword evidence="3" id="KW-0813">Transport</keyword>
<keyword evidence="8" id="KW-0406">Ion transport</keyword>
<comment type="subcellular location">
    <subcellularLocation>
        <location evidence="1">Cell membrane</location>
        <topology evidence="1">Multi-pass membrane protein</topology>
    </subcellularLocation>
</comment>
<feature type="transmembrane region" description="Helical" evidence="12">
    <location>
        <begin position="118"/>
        <end position="143"/>
    </location>
</feature>
<keyword evidence="4" id="KW-1003">Cell membrane</keyword>
<dbReference type="GO" id="GO:0006814">
    <property type="term" value="P:sodium ion transport"/>
    <property type="evidence" value="ECO:0007669"/>
    <property type="project" value="UniProtKB-KW"/>
</dbReference>
<feature type="transmembrane region" description="Helical" evidence="12">
    <location>
        <begin position="432"/>
        <end position="454"/>
    </location>
</feature>
<feature type="transmembrane region" description="Helical" evidence="12">
    <location>
        <begin position="7"/>
        <end position="26"/>
    </location>
</feature>
<dbReference type="AlphaFoldDB" id="A0AAN7ZDM4"/>
<evidence type="ECO:0000256" key="10">
    <source>
        <dbReference type="ARBA" id="ARBA00023201"/>
    </source>
</evidence>
<keyword evidence="6 12" id="KW-1133">Transmembrane helix</keyword>
<feature type="transmembrane region" description="Helical" evidence="12">
    <location>
        <begin position="155"/>
        <end position="178"/>
    </location>
</feature>
<dbReference type="PANTHER" id="PTHR42985">
    <property type="entry name" value="SODIUM-COUPLED MONOCARBOXYLATE TRANSPORTER"/>
    <property type="match status" value="1"/>
</dbReference>
<evidence type="ECO:0000313" key="13">
    <source>
        <dbReference type="EMBL" id="KAK5642185.1"/>
    </source>
</evidence>
<evidence type="ECO:0000256" key="6">
    <source>
        <dbReference type="ARBA" id="ARBA00022989"/>
    </source>
</evidence>
<accession>A0AAN7ZDM4</accession>
<dbReference type="GO" id="GO:0005886">
    <property type="term" value="C:plasma membrane"/>
    <property type="evidence" value="ECO:0007669"/>
    <property type="project" value="UniProtKB-SubCell"/>
</dbReference>
<dbReference type="InterPro" id="IPR038377">
    <property type="entry name" value="Na/Glc_symporter_sf"/>
</dbReference>